<dbReference type="InterPro" id="IPR012816">
    <property type="entry name" value="NADAR"/>
</dbReference>
<evidence type="ECO:0000259" key="3">
    <source>
        <dbReference type="Pfam" id="PF08719"/>
    </source>
</evidence>
<gene>
    <name evidence="4" type="ORF">SAMN06295960_2125</name>
</gene>
<dbReference type="EMBL" id="FXAZ01000002">
    <property type="protein sequence ID" value="SMG36530.1"/>
    <property type="molecule type" value="Genomic_DNA"/>
</dbReference>
<organism evidence="4 5">
    <name type="scientific">Paenibacillus aquistagni</name>
    <dbReference type="NCBI Taxonomy" id="1852522"/>
    <lineage>
        <taxon>Bacteria</taxon>
        <taxon>Bacillati</taxon>
        <taxon>Bacillota</taxon>
        <taxon>Bacilli</taxon>
        <taxon>Bacillales</taxon>
        <taxon>Paenibacillaceae</taxon>
        <taxon>Paenibacillus</taxon>
    </lineage>
</organism>
<dbReference type="STRING" id="1852522.SAMN06295960_2125"/>
<dbReference type="CDD" id="cd15457">
    <property type="entry name" value="NADAR"/>
    <property type="match status" value="1"/>
</dbReference>
<dbReference type="InterPro" id="IPR037238">
    <property type="entry name" value="YbiA-like_sf"/>
</dbReference>
<protein>
    <recommendedName>
        <fullName evidence="3">NADAR domain-containing protein</fullName>
    </recommendedName>
</protein>
<evidence type="ECO:0000256" key="2">
    <source>
        <dbReference type="ARBA" id="ARBA00000751"/>
    </source>
</evidence>
<evidence type="ECO:0000313" key="5">
    <source>
        <dbReference type="Proteomes" id="UP000193834"/>
    </source>
</evidence>
<dbReference type="SUPFAM" id="SSF143990">
    <property type="entry name" value="YbiA-like"/>
    <property type="match status" value="1"/>
</dbReference>
<comment type="catalytic activity">
    <reaction evidence="1">
        <text>5-amino-6-(5-phospho-D-ribosylamino)uracil + H2O = 5,6-diaminouracil + D-ribose 5-phosphate</text>
        <dbReference type="Rhea" id="RHEA:55020"/>
        <dbReference type="ChEBI" id="CHEBI:15377"/>
        <dbReference type="ChEBI" id="CHEBI:46252"/>
        <dbReference type="ChEBI" id="CHEBI:58453"/>
        <dbReference type="ChEBI" id="CHEBI:78346"/>
    </reaction>
</comment>
<dbReference type="Proteomes" id="UP000193834">
    <property type="component" value="Unassembled WGS sequence"/>
</dbReference>
<proteinExistence type="predicted"/>
<evidence type="ECO:0000313" key="4">
    <source>
        <dbReference type="EMBL" id="SMG36530.1"/>
    </source>
</evidence>
<evidence type="ECO:0000256" key="1">
    <source>
        <dbReference type="ARBA" id="ARBA00000022"/>
    </source>
</evidence>
<dbReference type="Gene3D" id="1.10.357.40">
    <property type="entry name" value="YbiA-like"/>
    <property type="match status" value="1"/>
</dbReference>
<keyword evidence="5" id="KW-1185">Reference proteome</keyword>
<dbReference type="NCBIfam" id="TIGR02464">
    <property type="entry name" value="ribofla_fusion"/>
    <property type="match status" value="1"/>
</dbReference>
<dbReference type="AlphaFoldDB" id="A0A1X7K865"/>
<dbReference type="Pfam" id="PF08719">
    <property type="entry name" value="NADAR"/>
    <property type="match status" value="1"/>
</dbReference>
<sequence>MTTIYNIESLIQELKHGKVKYLFFWGHTPKDPAIVDKACFSQWYPAPFVEDQITYPTAEHYMMAKKAELFQDLAIRNQIIQQAHPNQAKALGRKVRNFDNKIWDAHKLAIVQQGSYLKFSQHAALMDYLLQTGDRILVEASPYDKVWGIGMAQDHPHAEQPARWRGENLLGFALMAARDRLKQHANMS</sequence>
<feature type="domain" description="NADAR" evidence="3">
    <location>
        <begin position="23"/>
        <end position="182"/>
    </location>
</feature>
<comment type="catalytic activity">
    <reaction evidence="2">
        <text>2,5-diamino-6-hydroxy-4-(5-phosphoribosylamino)-pyrimidine + H2O = 2,5,6-triamino-4-hydroxypyrimidine + D-ribose 5-phosphate</text>
        <dbReference type="Rhea" id="RHEA:23436"/>
        <dbReference type="ChEBI" id="CHEBI:15377"/>
        <dbReference type="ChEBI" id="CHEBI:58614"/>
        <dbReference type="ChEBI" id="CHEBI:78346"/>
        <dbReference type="ChEBI" id="CHEBI:137796"/>
    </reaction>
</comment>
<dbReference type="OrthoDB" id="67297at2"/>
<name>A0A1X7K865_9BACL</name>
<reference evidence="4 5" key="1">
    <citation type="submission" date="2017-04" db="EMBL/GenBank/DDBJ databases">
        <authorList>
            <person name="Afonso C.L."/>
            <person name="Miller P.J."/>
            <person name="Scott M.A."/>
            <person name="Spackman E."/>
            <person name="Goraichik I."/>
            <person name="Dimitrov K.M."/>
            <person name="Suarez D.L."/>
            <person name="Swayne D.E."/>
        </authorList>
    </citation>
    <scope>NUCLEOTIDE SEQUENCE [LARGE SCALE GENOMIC DNA]</scope>
    <source>
        <strain evidence="4 5">11</strain>
    </source>
</reference>
<dbReference type="RefSeq" id="WP_085494327.1">
    <property type="nucleotide sequence ID" value="NZ_FXAZ01000002.1"/>
</dbReference>
<accession>A0A1X7K865</accession>